<dbReference type="Proteomes" id="UP000011086">
    <property type="component" value="Unassembled WGS sequence"/>
</dbReference>
<gene>
    <name evidence="1" type="ORF">OOU_Y34scaffold00370g43</name>
</gene>
<evidence type="ECO:0000313" key="1">
    <source>
        <dbReference type="EMBL" id="ELQ40749.1"/>
    </source>
</evidence>
<dbReference type="EMBL" id="JH793583">
    <property type="protein sequence ID" value="ELQ40749.1"/>
    <property type="molecule type" value="Genomic_DNA"/>
</dbReference>
<accession>A0AA97P2I2</accession>
<organism evidence="1">
    <name type="scientific">Pyricularia oryzae (strain Y34)</name>
    <name type="common">Rice blast fungus</name>
    <name type="synonym">Magnaporthe oryzae</name>
    <dbReference type="NCBI Taxonomy" id="1143189"/>
    <lineage>
        <taxon>Eukaryota</taxon>
        <taxon>Fungi</taxon>
        <taxon>Dikarya</taxon>
        <taxon>Ascomycota</taxon>
        <taxon>Pezizomycotina</taxon>
        <taxon>Sordariomycetes</taxon>
        <taxon>Sordariomycetidae</taxon>
        <taxon>Magnaporthales</taxon>
        <taxon>Pyriculariaceae</taxon>
        <taxon>Pyricularia</taxon>
    </lineage>
</organism>
<proteinExistence type="predicted"/>
<name>A0AA97P2I2_PYRO3</name>
<reference evidence="1" key="1">
    <citation type="journal article" date="2012" name="PLoS Genet.">
        <title>Comparative analysis of the genomes of two field isolates of the rice blast fungus Magnaporthe oryzae.</title>
        <authorList>
            <person name="Xue M."/>
            <person name="Yang J."/>
            <person name="Li Z."/>
            <person name="Hu S."/>
            <person name="Yao N."/>
            <person name="Dean R.A."/>
            <person name="Zhao W."/>
            <person name="Shen M."/>
            <person name="Zhang H."/>
            <person name="Li C."/>
            <person name="Liu L."/>
            <person name="Cao L."/>
            <person name="Xu X."/>
            <person name="Xing Y."/>
            <person name="Hsiang T."/>
            <person name="Zhang Z."/>
            <person name="Xu J.R."/>
            <person name="Peng Y.L."/>
        </authorList>
    </citation>
    <scope>NUCLEOTIDE SEQUENCE</scope>
    <source>
        <strain evidence="1">Y34</strain>
    </source>
</reference>
<dbReference type="AlphaFoldDB" id="A0AA97P2I2"/>
<protein>
    <submittedName>
        <fullName evidence="1">Uncharacterized protein</fullName>
    </submittedName>
</protein>
<sequence>MNISRDPERLGRLDGKGGGYPIAKVQACINSCYISG</sequence>